<keyword evidence="2" id="KW-1185">Reference proteome</keyword>
<evidence type="ECO:0000313" key="2">
    <source>
        <dbReference type="Proteomes" id="UP000054058"/>
    </source>
</evidence>
<dbReference type="AlphaFoldDB" id="X7E5V4"/>
<sequence>MRQGKADERGQTAVSSEWLCLGDVEWITCRNKFRPTRTRHNPIFRLPLERKKGKKLNPNFSRNYRLN</sequence>
<proteinExistence type="predicted"/>
<comment type="caution">
    <text evidence="1">The sequence shown here is derived from an EMBL/GenBank/DDBJ whole genome shotgun (WGS) entry which is preliminary data.</text>
</comment>
<dbReference type="Proteomes" id="UP000054058">
    <property type="component" value="Unassembled WGS sequence"/>
</dbReference>
<accession>X7E5V4</accession>
<evidence type="ECO:0000313" key="1">
    <source>
        <dbReference type="EMBL" id="ETX11414.1"/>
    </source>
</evidence>
<reference evidence="1 2" key="1">
    <citation type="submission" date="2014-01" db="EMBL/GenBank/DDBJ databases">
        <title>Marinomonas ushuaiensis DSM 15871 Genome Sequencing.</title>
        <authorList>
            <person name="Lai Q."/>
            <person name="Shao Z.S."/>
        </authorList>
    </citation>
    <scope>NUCLEOTIDE SEQUENCE [LARGE SCALE GENOMIC DNA]</scope>
    <source>
        <strain evidence="1 2">DSM 15871</strain>
    </source>
</reference>
<organism evidence="1 2">
    <name type="scientific">Marinomonas ushuaiensis DSM 15871</name>
    <dbReference type="NCBI Taxonomy" id="1122207"/>
    <lineage>
        <taxon>Bacteria</taxon>
        <taxon>Pseudomonadati</taxon>
        <taxon>Pseudomonadota</taxon>
        <taxon>Gammaproteobacteria</taxon>
        <taxon>Oceanospirillales</taxon>
        <taxon>Oceanospirillaceae</taxon>
        <taxon>Marinomonas</taxon>
    </lineage>
</organism>
<gene>
    <name evidence="1" type="ORF">MUS1_11430</name>
</gene>
<name>X7E5V4_9GAMM</name>
<protein>
    <submittedName>
        <fullName evidence="1">Uncharacterized protein</fullName>
    </submittedName>
</protein>
<dbReference type="EMBL" id="JAMB01000004">
    <property type="protein sequence ID" value="ETX11414.1"/>
    <property type="molecule type" value="Genomic_DNA"/>
</dbReference>